<dbReference type="PANTHER" id="PTHR47928:SF207">
    <property type="entry name" value="PENTATRICOPEPTIDE REPEAT-CONTAINING PROTEIN"/>
    <property type="match status" value="1"/>
</dbReference>
<name>A0A8X7U7C9_BRACI</name>
<dbReference type="AlphaFoldDB" id="A0A8X7U7C9"/>
<keyword evidence="1" id="KW-0677">Repeat</keyword>
<dbReference type="PROSITE" id="PS51375">
    <property type="entry name" value="PPR"/>
    <property type="match status" value="1"/>
</dbReference>
<dbReference type="Gene3D" id="1.25.40.10">
    <property type="entry name" value="Tetratricopeptide repeat domain"/>
    <property type="match status" value="2"/>
</dbReference>
<sequence>MAGGGVVRFGVKMIKMVLPVVKEVQSLGCESSQGNQILLSKVFRKLVEKIWERVGGEDVRERIKQLREEYEKWRKEREEECEKWWKDAEEEEAAEEKEEKAEKEEEEAERDDIEEEEEEEETKWSKMDEVMEHICEAGDPLFGKLEEIKLSKTAQAHARILKSGAHNDGYISAKLIASYSNHSCFDDANLVLQSIPDPNVYSFSSLIYALTKAKLSVPSYRLFELVNRFIAQRVRASGLDGDGFVQGSLFHMYMRCGKMFDARKVFDRMRERRDVVTCSALLCGWLREKGLFRRSGSCPAREAVVMFQKMHHLGFLPDEVAVSSVLPSVGDSERLDIGRQIHGYVIKQGLFELMETGVCNACITGLSRNGLVDKAVEMFGLFKEKNMELNVVSWTSIIAGCAQNGKDIEALELFREMQVAGVKPNRVTIPSMLPACGNIAALLHGRSAHGFAMDGFVLPPFESNCVLKDKDIVCVKRKKEPLLEVVEEDSEENVCAAIEAEERAPGAMLLANEEFQKGTGGYESESEEDELEEIVVEKKTSKKRKASSKIISSKRKKCKLATTEESPVERECEVVVSKGNAVKKM</sequence>
<gene>
    <name evidence="4" type="ORF">Bca52824_062529</name>
</gene>
<proteinExistence type="predicted"/>
<dbReference type="Proteomes" id="UP000886595">
    <property type="component" value="Unassembled WGS sequence"/>
</dbReference>
<feature type="repeat" description="PPR" evidence="2">
    <location>
        <begin position="390"/>
        <end position="424"/>
    </location>
</feature>
<evidence type="ECO:0008006" key="6">
    <source>
        <dbReference type="Google" id="ProtNLM"/>
    </source>
</evidence>
<dbReference type="EMBL" id="JAAMPC010000013">
    <property type="protein sequence ID" value="KAG2267974.1"/>
    <property type="molecule type" value="Genomic_DNA"/>
</dbReference>
<evidence type="ECO:0000256" key="1">
    <source>
        <dbReference type="ARBA" id="ARBA00022737"/>
    </source>
</evidence>
<dbReference type="InterPro" id="IPR002885">
    <property type="entry name" value="PPR_rpt"/>
</dbReference>
<dbReference type="PANTHER" id="PTHR47928">
    <property type="entry name" value="REPEAT-CONTAINING PROTEIN, PUTATIVE-RELATED"/>
    <property type="match status" value="1"/>
</dbReference>
<dbReference type="InterPro" id="IPR050421">
    <property type="entry name" value="PPR"/>
</dbReference>
<evidence type="ECO:0000256" key="3">
    <source>
        <dbReference type="SAM" id="MobiDB-lite"/>
    </source>
</evidence>
<evidence type="ECO:0000313" key="5">
    <source>
        <dbReference type="Proteomes" id="UP000886595"/>
    </source>
</evidence>
<feature type="compositionally biased region" description="Acidic residues" evidence="3">
    <location>
        <begin position="104"/>
        <end position="121"/>
    </location>
</feature>
<comment type="caution">
    <text evidence="4">The sequence shown here is derived from an EMBL/GenBank/DDBJ whole genome shotgun (WGS) entry which is preliminary data.</text>
</comment>
<dbReference type="Pfam" id="PF01535">
    <property type="entry name" value="PPR"/>
    <property type="match status" value="2"/>
</dbReference>
<evidence type="ECO:0000313" key="4">
    <source>
        <dbReference type="EMBL" id="KAG2267974.1"/>
    </source>
</evidence>
<dbReference type="NCBIfam" id="TIGR00756">
    <property type="entry name" value="PPR"/>
    <property type="match status" value="2"/>
</dbReference>
<dbReference type="InterPro" id="IPR011990">
    <property type="entry name" value="TPR-like_helical_dom_sf"/>
</dbReference>
<evidence type="ECO:0000256" key="2">
    <source>
        <dbReference type="PROSITE-ProRule" id="PRU00708"/>
    </source>
</evidence>
<feature type="region of interest" description="Disordered" evidence="3">
    <location>
        <begin position="86"/>
        <end position="125"/>
    </location>
</feature>
<organism evidence="4 5">
    <name type="scientific">Brassica carinata</name>
    <name type="common">Ethiopian mustard</name>
    <name type="synonym">Abyssinian cabbage</name>
    <dbReference type="NCBI Taxonomy" id="52824"/>
    <lineage>
        <taxon>Eukaryota</taxon>
        <taxon>Viridiplantae</taxon>
        <taxon>Streptophyta</taxon>
        <taxon>Embryophyta</taxon>
        <taxon>Tracheophyta</taxon>
        <taxon>Spermatophyta</taxon>
        <taxon>Magnoliopsida</taxon>
        <taxon>eudicotyledons</taxon>
        <taxon>Gunneridae</taxon>
        <taxon>Pentapetalae</taxon>
        <taxon>rosids</taxon>
        <taxon>malvids</taxon>
        <taxon>Brassicales</taxon>
        <taxon>Brassicaceae</taxon>
        <taxon>Brassiceae</taxon>
        <taxon>Brassica</taxon>
    </lineage>
</organism>
<protein>
    <recommendedName>
        <fullName evidence="6">Pentatricopeptide repeat-containing protein</fullName>
    </recommendedName>
</protein>
<keyword evidence="5" id="KW-1185">Reference proteome</keyword>
<reference evidence="4 5" key="1">
    <citation type="submission" date="2020-02" db="EMBL/GenBank/DDBJ databases">
        <authorList>
            <person name="Ma Q."/>
            <person name="Huang Y."/>
            <person name="Song X."/>
            <person name="Pei D."/>
        </authorList>
    </citation>
    <scope>NUCLEOTIDE SEQUENCE [LARGE SCALE GENOMIC DNA]</scope>
    <source>
        <strain evidence="4">Sxm20200214</strain>
        <tissue evidence="4">Leaf</tissue>
    </source>
</reference>
<dbReference type="OrthoDB" id="428658at2759"/>
<dbReference type="Pfam" id="PF13041">
    <property type="entry name" value="PPR_2"/>
    <property type="match status" value="1"/>
</dbReference>
<accession>A0A8X7U7C9</accession>